<dbReference type="Proteomes" id="UP001206925">
    <property type="component" value="Unassembled WGS sequence"/>
</dbReference>
<evidence type="ECO:0000313" key="2">
    <source>
        <dbReference type="Proteomes" id="UP001206925"/>
    </source>
</evidence>
<accession>A0AAD5BPZ0</accession>
<sequence length="147" mass="16682">MHKPTGLKPRLRPTTDIFMVCVGFLKKIACVQEFYFQMFGFGYGFGFLEAKHYGEVIMASGRAFFSSSISRTSMLYDIEGLRLKIPLLHISKDVYWTATGLTTNLSITFGCLHCGLCCEELTMANEAFDYFDSTVDDYYCIFGYKLG</sequence>
<name>A0AAD5BPZ0_AMBAR</name>
<protein>
    <submittedName>
        <fullName evidence="1">Uncharacterized protein</fullName>
    </submittedName>
</protein>
<dbReference type="AlphaFoldDB" id="A0AAD5BPZ0"/>
<feature type="non-terminal residue" evidence="1">
    <location>
        <position position="1"/>
    </location>
</feature>
<reference evidence="1" key="1">
    <citation type="submission" date="2022-06" db="EMBL/GenBank/DDBJ databases">
        <title>Uncovering the hologenomic basis of an extraordinary plant invasion.</title>
        <authorList>
            <person name="Bieker V.C."/>
            <person name="Martin M.D."/>
            <person name="Gilbert T."/>
            <person name="Hodgins K."/>
            <person name="Battlay P."/>
            <person name="Petersen B."/>
            <person name="Wilson J."/>
        </authorList>
    </citation>
    <scope>NUCLEOTIDE SEQUENCE</scope>
    <source>
        <strain evidence="1">AA19_3_7</strain>
        <tissue evidence="1">Leaf</tissue>
    </source>
</reference>
<gene>
    <name evidence="1" type="ORF">M8C21_014479</name>
</gene>
<dbReference type="EMBL" id="JAMZMK010011378">
    <property type="protein sequence ID" value="KAI7727456.1"/>
    <property type="molecule type" value="Genomic_DNA"/>
</dbReference>
<evidence type="ECO:0000313" key="1">
    <source>
        <dbReference type="EMBL" id="KAI7727456.1"/>
    </source>
</evidence>
<organism evidence="1 2">
    <name type="scientific">Ambrosia artemisiifolia</name>
    <name type="common">Common ragweed</name>
    <dbReference type="NCBI Taxonomy" id="4212"/>
    <lineage>
        <taxon>Eukaryota</taxon>
        <taxon>Viridiplantae</taxon>
        <taxon>Streptophyta</taxon>
        <taxon>Embryophyta</taxon>
        <taxon>Tracheophyta</taxon>
        <taxon>Spermatophyta</taxon>
        <taxon>Magnoliopsida</taxon>
        <taxon>eudicotyledons</taxon>
        <taxon>Gunneridae</taxon>
        <taxon>Pentapetalae</taxon>
        <taxon>asterids</taxon>
        <taxon>campanulids</taxon>
        <taxon>Asterales</taxon>
        <taxon>Asteraceae</taxon>
        <taxon>Asteroideae</taxon>
        <taxon>Heliantheae alliance</taxon>
        <taxon>Heliantheae</taxon>
        <taxon>Ambrosia</taxon>
    </lineage>
</organism>
<proteinExistence type="predicted"/>
<comment type="caution">
    <text evidence="1">The sequence shown here is derived from an EMBL/GenBank/DDBJ whole genome shotgun (WGS) entry which is preliminary data.</text>
</comment>
<keyword evidence="2" id="KW-1185">Reference proteome</keyword>